<evidence type="ECO:0000313" key="3">
    <source>
        <dbReference type="Proteomes" id="UP000738359"/>
    </source>
</evidence>
<accession>A0A9P6IUJ7</accession>
<reference evidence="2" key="1">
    <citation type="journal article" date="2020" name="Fungal Divers.">
        <title>Resolving the Mortierellaceae phylogeny through synthesis of multi-gene phylogenetics and phylogenomics.</title>
        <authorList>
            <person name="Vandepol N."/>
            <person name="Liber J."/>
            <person name="Desiro A."/>
            <person name="Na H."/>
            <person name="Kennedy M."/>
            <person name="Barry K."/>
            <person name="Grigoriev I.V."/>
            <person name="Miller A.N."/>
            <person name="O'Donnell K."/>
            <person name="Stajich J.E."/>
            <person name="Bonito G."/>
        </authorList>
    </citation>
    <scope>NUCLEOTIDE SEQUENCE</scope>
    <source>
        <strain evidence="2">CK1249</strain>
    </source>
</reference>
<keyword evidence="3" id="KW-1185">Reference proteome</keyword>
<proteinExistence type="predicted"/>
<protein>
    <submittedName>
        <fullName evidence="2">Uncharacterized protein</fullName>
    </submittedName>
</protein>
<dbReference type="EMBL" id="JAAAHY010001526">
    <property type="protein sequence ID" value="KAF9948460.1"/>
    <property type="molecule type" value="Genomic_DNA"/>
</dbReference>
<dbReference type="Proteomes" id="UP000738359">
    <property type="component" value="Unassembled WGS sequence"/>
</dbReference>
<feature type="region of interest" description="Disordered" evidence="1">
    <location>
        <begin position="1"/>
        <end position="62"/>
    </location>
</feature>
<evidence type="ECO:0000256" key="1">
    <source>
        <dbReference type="SAM" id="MobiDB-lite"/>
    </source>
</evidence>
<gene>
    <name evidence="2" type="ORF">BGZ70_002207</name>
</gene>
<evidence type="ECO:0000313" key="2">
    <source>
        <dbReference type="EMBL" id="KAF9948460.1"/>
    </source>
</evidence>
<sequence>MSDSSYPTLKRKGEDERPPSKRNKGLSVSFDASQDTVMYIESRPALPSPSSSGDSGPADYTFIPPDLKREAALYPFDTAVFTSAPESVLTMSIETPATVEVSFQPQAILQRENAFFNDPEDESQDLMLTW</sequence>
<feature type="compositionally biased region" description="Low complexity" evidence="1">
    <location>
        <begin position="44"/>
        <end position="59"/>
    </location>
</feature>
<dbReference type="AlphaFoldDB" id="A0A9P6IUJ7"/>
<organism evidence="2 3">
    <name type="scientific">Mortierella alpina</name>
    <name type="common">Oleaginous fungus</name>
    <name type="synonym">Mortierella renispora</name>
    <dbReference type="NCBI Taxonomy" id="64518"/>
    <lineage>
        <taxon>Eukaryota</taxon>
        <taxon>Fungi</taxon>
        <taxon>Fungi incertae sedis</taxon>
        <taxon>Mucoromycota</taxon>
        <taxon>Mortierellomycotina</taxon>
        <taxon>Mortierellomycetes</taxon>
        <taxon>Mortierellales</taxon>
        <taxon>Mortierellaceae</taxon>
        <taxon>Mortierella</taxon>
    </lineage>
</organism>
<name>A0A9P6IUJ7_MORAP</name>
<comment type="caution">
    <text evidence="2">The sequence shown here is derived from an EMBL/GenBank/DDBJ whole genome shotgun (WGS) entry which is preliminary data.</text>
</comment>
<feature type="non-terminal residue" evidence="2">
    <location>
        <position position="130"/>
    </location>
</feature>